<dbReference type="Gene3D" id="1.10.10.10">
    <property type="entry name" value="Winged helix-like DNA-binding domain superfamily/Winged helix DNA-binding domain"/>
    <property type="match status" value="1"/>
</dbReference>
<proteinExistence type="predicted"/>
<name>A0ABX1SYA2_9BIFI</name>
<evidence type="ECO:0000313" key="2">
    <source>
        <dbReference type="Proteomes" id="UP000553756"/>
    </source>
</evidence>
<dbReference type="Proteomes" id="UP000553756">
    <property type="component" value="Unassembled WGS sequence"/>
</dbReference>
<reference evidence="1 2" key="1">
    <citation type="submission" date="2020-02" db="EMBL/GenBank/DDBJ databases">
        <title>Characterization of phylogenetic diversity of novel bifidobacterial species isolated in Czech ZOOs.</title>
        <authorList>
            <person name="Lugli G.A."/>
            <person name="Vera N.B."/>
            <person name="Ventura M."/>
        </authorList>
    </citation>
    <scope>NUCLEOTIDE SEQUENCE [LARGE SCALE GENOMIC DNA]</scope>
    <source>
        <strain evidence="1 2">DSM 109963</strain>
    </source>
</reference>
<keyword evidence="2" id="KW-1185">Reference proteome</keyword>
<dbReference type="EMBL" id="JAAIIJ010000035">
    <property type="protein sequence ID" value="NMN02824.1"/>
    <property type="molecule type" value="Genomic_DNA"/>
</dbReference>
<sequence>MNGGELWDTAQTADYLRCSRVTLAQWRSYGGGPPFMKLGYLKPGAQKDTRRILYDADAVRRWAARTRRTRTVAV</sequence>
<dbReference type="InterPro" id="IPR009061">
    <property type="entry name" value="DNA-bd_dom_put_sf"/>
</dbReference>
<evidence type="ECO:0000313" key="1">
    <source>
        <dbReference type="EMBL" id="NMN02824.1"/>
    </source>
</evidence>
<dbReference type="InterPro" id="IPR036388">
    <property type="entry name" value="WH-like_DNA-bd_sf"/>
</dbReference>
<dbReference type="SUPFAM" id="SSF46955">
    <property type="entry name" value="Putative DNA-binding domain"/>
    <property type="match status" value="1"/>
</dbReference>
<comment type="caution">
    <text evidence="1">The sequence shown here is derived from an EMBL/GenBank/DDBJ whole genome shotgun (WGS) entry which is preliminary data.</text>
</comment>
<evidence type="ECO:0008006" key="3">
    <source>
        <dbReference type="Google" id="ProtNLM"/>
    </source>
</evidence>
<dbReference type="RefSeq" id="WP_253902377.1">
    <property type="nucleotide sequence ID" value="NZ_JAAIIJ010000035.1"/>
</dbReference>
<accession>A0ABX1SYA2</accession>
<protein>
    <recommendedName>
        <fullName evidence="3">Helix-turn-helix domain-containing protein</fullName>
    </recommendedName>
</protein>
<gene>
    <name evidence="1" type="ORF">G1C94_1446</name>
</gene>
<organism evidence="1 2">
    <name type="scientific">Bifidobacterium panos</name>
    <dbReference type="NCBI Taxonomy" id="2675321"/>
    <lineage>
        <taxon>Bacteria</taxon>
        <taxon>Bacillati</taxon>
        <taxon>Actinomycetota</taxon>
        <taxon>Actinomycetes</taxon>
        <taxon>Bifidobacteriales</taxon>
        <taxon>Bifidobacteriaceae</taxon>
        <taxon>Bifidobacterium</taxon>
    </lineage>
</organism>